<dbReference type="Gene3D" id="3.40.190.10">
    <property type="entry name" value="Periplasmic binding protein-like II"/>
    <property type="match status" value="1"/>
</dbReference>
<dbReference type="CDD" id="cd14748">
    <property type="entry name" value="PBP2_UgpB"/>
    <property type="match status" value="1"/>
</dbReference>
<dbReference type="Pfam" id="PF13416">
    <property type="entry name" value="SBP_bac_8"/>
    <property type="match status" value="1"/>
</dbReference>
<sequence length="427" mass="47358">MAGYRWLWALLLSLVMLGLGGCQAPAPPPGVVQLTLWHGISPPPNRDVFQELVDTFNQRHPEIRVKALYVGQPDQQIPKILTAVVGDAAPDILWYVPTLTGQLVELQAIQPLEDWLRQLPLAEQLDPALFSTMELEGHLWSVPFATNNAAVFYRPSLFQAAGIEQVPLTWPELRQAAQRLSRDSDGDGRLDQHGMMLSLGKGEWTVFVWLPFVYSAGGWLSRQGQPDLVNDGAIAALQLGQDLVESDSALLSAPERGYEINDFLAGKVAMQVTGPWTLTQMKDAGIDFDVFPFPVAEEPAAVLGGENFFLCQTSPEKTEAAKTFLEYVLSADFQLDWALGTGYLPINRQVRRSETYQAFVAENPTLQVFLDQMDWAQSRPIAPRYPYLSENFGRAIEAALLGQDPRQALQESQRRLELIVGNGQEGS</sequence>
<evidence type="ECO:0000313" key="5">
    <source>
        <dbReference type="Proteomes" id="UP000191901"/>
    </source>
</evidence>
<dbReference type="EMBL" id="CP021983">
    <property type="protein sequence ID" value="ASC71905.1"/>
    <property type="molecule type" value="Genomic_DNA"/>
</dbReference>
<reference evidence="4 5" key="1">
    <citation type="journal article" date="2016" name="Biochim. Biophys. Acta">
        <title>Characterization of red-shifted phycobilisomes isolated from the chlorophyll f-containing cyanobacterium Halomicronema hongdechloris.</title>
        <authorList>
            <person name="Li Y."/>
            <person name="Lin Y."/>
            <person name="Garvey C.J."/>
            <person name="Birch D."/>
            <person name="Corkery R.W."/>
            <person name="Loughlin P.C."/>
            <person name="Scheer H."/>
            <person name="Willows R.D."/>
            <person name="Chen M."/>
        </authorList>
    </citation>
    <scope>NUCLEOTIDE SEQUENCE [LARGE SCALE GENOMIC DNA]</scope>
    <source>
        <strain evidence="4 5">C2206</strain>
    </source>
</reference>
<keyword evidence="2" id="KW-0813">Transport</keyword>
<comment type="similarity">
    <text evidence="1">Belongs to the bacterial solute-binding protein 1 family.</text>
</comment>
<name>A0A1Z3HNP4_9CYAN</name>
<organism evidence="4 5">
    <name type="scientific">Halomicronema hongdechloris C2206</name>
    <dbReference type="NCBI Taxonomy" id="1641165"/>
    <lineage>
        <taxon>Bacteria</taxon>
        <taxon>Bacillati</taxon>
        <taxon>Cyanobacteriota</taxon>
        <taxon>Cyanophyceae</taxon>
        <taxon>Nodosilineales</taxon>
        <taxon>Nodosilineaceae</taxon>
        <taxon>Halomicronema</taxon>
    </lineage>
</organism>
<evidence type="ECO:0000256" key="3">
    <source>
        <dbReference type="ARBA" id="ARBA00022729"/>
    </source>
</evidence>
<dbReference type="PANTHER" id="PTHR30061:SF50">
    <property type="entry name" value="MALTOSE_MALTODEXTRIN-BINDING PERIPLASMIC PROTEIN"/>
    <property type="match status" value="1"/>
</dbReference>
<dbReference type="PANTHER" id="PTHR30061">
    <property type="entry name" value="MALTOSE-BINDING PERIPLASMIC PROTEIN"/>
    <property type="match status" value="1"/>
</dbReference>
<keyword evidence="5" id="KW-1185">Reference proteome</keyword>
<dbReference type="KEGG" id="hhg:XM38_028590"/>
<dbReference type="GO" id="GO:0055052">
    <property type="term" value="C:ATP-binding cassette (ABC) transporter complex, substrate-binding subunit-containing"/>
    <property type="evidence" value="ECO:0007669"/>
    <property type="project" value="TreeGrafter"/>
</dbReference>
<gene>
    <name evidence="4" type="primary">ugpB</name>
    <name evidence="4" type="ORF">XM38_028590</name>
</gene>
<dbReference type="GO" id="GO:0015768">
    <property type="term" value="P:maltose transport"/>
    <property type="evidence" value="ECO:0007669"/>
    <property type="project" value="TreeGrafter"/>
</dbReference>
<evidence type="ECO:0000256" key="1">
    <source>
        <dbReference type="ARBA" id="ARBA00008520"/>
    </source>
</evidence>
<dbReference type="InterPro" id="IPR006059">
    <property type="entry name" value="SBP"/>
</dbReference>
<keyword evidence="3" id="KW-0732">Signal</keyword>
<dbReference type="SUPFAM" id="SSF53850">
    <property type="entry name" value="Periplasmic binding protein-like II"/>
    <property type="match status" value="1"/>
</dbReference>
<protein>
    <submittedName>
        <fullName evidence="4">Sn-glycerol-3-phosphate-binding periplasmic protein UgpB</fullName>
    </submittedName>
</protein>
<proteinExistence type="inferred from homology"/>
<accession>A0A1Z3HNP4</accession>
<dbReference type="AlphaFoldDB" id="A0A1Z3HNP4"/>
<dbReference type="STRING" id="1641165.XM38_08325"/>
<dbReference type="PROSITE" id="PS51257">
    <property type="entry name" value="PROKAR_LIPOPROTEIN"/>
    <property type="match status" value="1"/>
</dbReference>
<dbReference type="GO" id="GO:1901982">
    <property type="term" value="F:maltose binding"/>
    <property type="evidence" value="ECO:0007669"/>
    <property type="project" value="TreeGrafter"/>
</dbReference>
<dbReference type="Proteomes" id="UP000191901">
    <property type="component" value="Chromosome"/>
</dbReference>
<dbReference type="GO" id="GO:0042956">
    <property type="term" value="P:maltodextrin transmembrane transport"/>
    <property type="evidence" value="ECO:0007669"/>
    <property type="project" value="TreeGrafter"/>
</dbReference>
<evidence type="ECO:0000256" key="2">
    <source>
        <dbReference type="ARBA" id="ARBA00022448"/>
    </source>
</evidence>
<evidence type="ECO:0000313" key="4">
    <source>
        <dbReference type="EMBL" id="ASC71905.1"/>
    </source>
</evidence>